<gene>
    <name evidence="2" type="ORF">SAMN05444350_108110</name>
</gene>
<feature type="chain" id="PRO_5009916966" description="DUF4840 domain-containing protein" evidence="1">
    <location>
        <begin position="28"/>
        <end position="211"/>
    </location>
</feature>
<evidence type="ECO:0000313" key="2">
    <source>
        <dbReference type="EMBL" id="SHI80593.1"/>
    </source>
</evidence>
<dbReference type="eggNOG" id="ENOG50333X4">
    <property type="taxonomic scope" value="Bacteria"/>
</dbReference>
<name>A0A1M6E5B9_9BACE</name>
<evidence type="ECO:0000313" key="3">
    <source>
        <dbReference type="Proteomes" id="UP000184192"/>
    </source>
</evidence>
<dbReference type="GeneID" id="92711801"/>
<sequence>MEKVHYLKRFMFLVMAFGLVTTFTSCDDDDEPNPNSPALTDVVGKYTGTMETIVVAPATEEGEETPGGTTVTAEVTKDEVVFEKFPVAELITSIVGEEAASGIIEAVGDVSYKMKYTPTFNDDKTAINMALTTEPLVLEINFPTEETAEGEGEEEAPDLKVEVTVAASEAATFAYTGDKLAFKLQVTAVKVNGEPFELPVTTFSFDLAKTK</sequence>
<dbReference type="PROSITE" id="PS51257">
    <property type="entry name" value="PROKAR_LIPOPROTEIN"/>
    <property type="match status" value="1"/>
</dbReference>
<keyword evidence="1" id="KW-0732">Signal</keyword>
<accession>A0A1M6E5B9</accession>
<evidence type="ECO:0008006" key="4">
    <source>
        <dbReference type="Google" id="ProtNLM"/>
    </source>
</evidence>
<organism evidence="2 3">
    <name type="scientific">Bacteroides stercorirosoris</name>
    <dbReference type="NCBI Taxonomy" id="871324"/>
    <lineage>
        <taxon>Bacteria</taxon>
        <taxon>Pseudomonadati</taxon>
        <taxon>Bacteroidota</taxon>
        <taxon>Bacteroidia</taxon>
        <taxon>Bacteroidales</taxon>
        <taxon>Bacteroidaceae</taxon>
        <taxon>Bacteroides</taxon>
    </lineage>
</organism>
<evidence type="ECO:0000256" key="1">
    <source>
        <dbReference type="SAM" id="SignalP"/>
    </source>
</evidence>
<reference evidence="3" key="1">
    <citation type="submission" date="2016-11" db="EMBL/GenBank/DDBJ databases">
        <authorList>
            <person name="Varghese N."/>
            <person name="Submissions S."/>
        </authorList>
    </citation>
    <scope>NUCLEOTIDE SEQUENCE [LARGE SCALE GENOMIC DNA]</scope>
    <source>
        <strain evidence="3">DSM 26884</strain>
    </source>
</reference>
<dbReference type="Pfam" id="PF16128">
    <property type="entry name" value="DUF4840"/>
    <property type="match status" value="1"/>
</dbReference>
<proteinExistence type="predicted"/>
<dbReference type="EMBL" id="FQZN01000008">
    <property type="protein sequence ID" value="SHI80593.1"/>
    <property type="molecule type" value="Genomic_DNA"/>
</dbReference>
<dbReference type="AlphaFoldDB" id="A0A1M6E5B9"/>
<keyword evidence="3" id="KW-1185">Reference proteome</keyword>
<dbReference type="RefSeq" id="WP_025834214.1">
    <property type="nucleotide sequence ID" value="NZ_FQZN01000008.1"/>
</dbReference>
<feature type="signal peptide" evidence="1">
    <location>
        <begin position="1"/>
        <end position="27"/>
    </location>
</feature>
<dbReference type="InterPro" id="IPR032293">
    <property type="entry name" value="DUF4840"/>
</dbReference>
<protein>
    <recommendedName>
        <fullName evidence="4">DUF4840 domain-containing protein</fullName>
    </recommendedName>
</protein>
<dbReference type="Proteomes" id="UP000184192">
    <property type="component" value="Unassembled WGS sequence"/>
</dbReference>